<organism evidence="4 5">
    <name type="scientific">Anaeramoeba ignava</name>
    <name type="common">Anaerobic marine amoeba</name>
    <dbReference type="NCBI Taxonomy" id="1746090"/>
    <lineage>
        <taxon>Eukaryota</taxon>
        <taxon>Metamonada</taxon>
        <taxon>Anaeramoebidae</taxon>
        <taxon>Anaeramoeba</taxon>
    </lineage>
</organism>
<protein>
    <submittedName>
        <fullName evidence="4">Leucine rich repeat protein</fullName>
    </submittedName>
</protein>
<proteinExistence type="predicted"/>
<dbReference type="PROSITE" id="PS51450">
    <property type="entry name" value="LRR"/>
    <property type="match status" value="1"/>
</dbReference>
<keyword evidence="1" id="KW-0433">Leucine-rich repeat</keyword>
<dbReference type="InterPro" id="IPR032675">
    <property type="entry name" value="LRR_dom_sf"/>
</dbReference>
<evidence type="ECO:0000313" key="5">
    <source>
        <dbReference type="Proteomes" id="UP001149090"/>
    </source>
</evidence>
<dbReference type="AlphaFoldDB" id="A0A9Q0L5Q4"/>
<feature type="compositionally biased region" description="Low complexity" evidence="3">
    <location>
        <begin position="161"/>
        <end position="170"/>
    </location>
</feature>
<feature type="compositionally biased region" description="Low complexity" evidence="3">
    <location>
        <begin position="143"/>
        <end position="153"/>
    </location>
</feature>
<dbReference type="InterPro" id="IPR001611">
    <property type="entry name" value="Leu-rich_rpt"/>
</dbReference>
<keyword evidence="5" id="KW-1185">Reference proteome</keyword>
<dbReference type="OrthoDB" id="1517790at2759"/>
<evidence type="ECO:0000256" key="3">
    <source>
        <dbReference type="SAM" id="MobiDB-lite"/>
    </source>
</evidence>
<feature type="region of interest" description="Disordered" evidence="3">
    <location>
        <begin position="143"/>
        <end position="170"/>
    </location>
</feature>
<reference evidence="4" key="1">
    <citation type="submission" date="2022-10" db="EMBL/GenBank/DDBJ databases">
        <title>Novel sulphate-reducing endosymbionts in the free-living metamonad Anaeramoeba.</title>
        <authorList>
            <person name="Jerlstrom-Hultqvist J."/>
            <person name="Cepicka I."/>
            <person name="Gallot-Lavallee L."/>
            <person name="Salas-Leiva D."/>
            <person name="Curtis B.A."/>
            <person name="Zahonova K."/>
            <person name="Pipaliya S."/>
            <person name="Dacks J."/>
            <person name="Roger A.J."/>
        </authorList>
    </citation>
    <scope>NUCLEOTIDE SEQUENCE</scope>
    <source>
        <strain evidence="4">BMAN</strain>
    </source>
</reference>
<gene>
    <name evidence="4" type="ORF">M0811_13594</name>
</gene>
<comment type="caution">
    <text evidence="4">The sequence shown here is derived from an EMBL/GenBank/DDBJ whole genome shotgun (WGS) entry which is preliminary data.</text>
</comment>
<dbReference type="Proteomes" id="UP001149090">
    <property type="component" value="Unassembled WGS sequence"/>
</dbReference>
<evidence type="ECO:0000256" key="2">
    <source>
        <dbReference type="ARBA" id="ARBA00022737"/>
    </source>
</evidence>
<dbReference type="Pfam" id="PF14580">
    <property type="entry name" value="LRR_9"/>
    <property type="match status" value="1"/>
</dbReference>
<sequence length="170" mass="20219">MVLTSKIIFNKNPNCKTFEEIFNLDLWGNDLEDISIIKKLKNIKVLSLSVNKITSLKDFQYCDKLEELFIRKNLIKDLNEIKYLSKLENLKILWLSENPCFFNENYRKIIIYSLPQITHLDDQKISEEERIEAFKYFSNQNQNQNQNLNQNSKSKSKFKSKYSSSNSFIN</sequence>
<name>A0A9Q0L5Q4_ANAIG</name>
<dbReference type="PANTHER" id="PTHR18849">
    <property type="entry name" value="LEUCINE RICH REPEAT PROTEIN"/>
    <property type="match status" value="1"/>
</dbReference>
<dbReference type="SUPFAM" id="SSF52058">
    <property type="entry name" value="L domain-like"/>
    <property type="match status" value="1"/>
</dbReference>
<evidence type="ECO:0000256" key="1">
    <source>
        <dbReference type="ARBA" id="ARBA00022614"/>
    </source>
</evidence>
<evidence type="ECO:0000313" key="4">
    <source>
        <dbReference type="EMBL" id="KAJ5066481.1"/>
    </source>
</evidence>
<keyword evidence="2" id="KW-0677">Repeat</keyword>
<dbReference type="EMBL" id="JAPDFW010000142">
    <property type="protein sequence ID" value="KAJ5066481.1"/>
    <property type="molecule type" value="Genomic_DNA"/>
</dbReference>
<accession>A0A9Q0L5Q4</accession>
<dbReference type="PANTHER" id="PTHR18849:SF0">
    <property type="entry name" value="CILIA- AND FLAGELLA-ASSOCIATED PROTEIN 410-RELATED"/>
    <property type="match status" value="1"/>
</dbReference>
<dbReference type="OMA" id="EFREIEY"/>
<dbReference type="Gene3D" id="3.80.10.10">
    <property type="entry name" value="Ribonuclease Inhibitor"/>
    <property type="match status" value="1"/>
</dbReference>